<feature type="domain" description="Cystatin" evidence="4">
    <location>
        <begin position="32"/>
        <end position="147"/>
    </location>
</feature>
<dbReference type="Proteomes" id="UP000583929">
    <property type="component" value="Unassembled WGS sequence"/>
</dbReference>
<gene>
    <name evidence="5" type="ORF">G4B88_004490</name>
</gene>
<sequence>MAMLNSPSLTFSSLTLFLLLISAVHGGEPSRKMVGGRTVIKDVKTNKEIQQLGRFAVEEYNRSLIRTHSGRLAGDSAAVDGELRFSEVVEAQKQVVSGIKYYLKVAAVPVKRDGDGGGGSEKRVFDSVVVVKPWMRNSKQLLDFAPSNDRGGHF</sequence>
<keyword evidence="2" id="KW-0789">Thiol protease inhibitor</keyword>
<dbReference type="Gene3D" id="3.10.450.10">
    <property type="match status" value="1"/>
</dbReference>
<organism evidence="5 6">
    <name type="scientific">Cannabis sativa</name>
    <name type="common">Hemp</name>
    <name type="synonym">Marijuana</name>
    <dbReference type="NCBI Taxonomy" id="3483"/>
    <lineage>
        <taxon>Eukaryota</taxon>
        <taxon>Viridiplantae</taxon>
        <taxon>Streptophyta</taxon>
        <taxon>Embryophyta</taxon>
        <taxon>Tracheophyta</taxon>
        <taxon>Spermatophyta</taxon>
        <taxon>Magnoliopsida</taxon>
        <taxon>eudicotyledons</taxon>
        <taxon>Gunneridae</taxon>
        <taxon>Pentapetalae</taxon>
        <taxon>rosids</taxon>
        <taxon>fabids</taxon>
        <taxon>Rosales</taxon>
        <taxon>Cannabaceae</taxon>
        <taxon>Cannabis</taxon>
    </lineage>
</organism>
<evidence type="ECO:0000259" key="4">
    <source>
        <dbReference type="SMART" id="SM00043"/>
    </source>
</evidence>
<keyword evidence="6" id="KW-1185">Reference proteome</keyword>
<dbReference type="Pfam" id="PF00031">
    <property type="entry name" value="Cystatin"/>
    <property type="match status" value="1"/>
</dbReference>
<dbReference type="GO" id="GO:0004869">
    <property type="term" value="F:cysteine-type endopeptidase inhibitor activity"/>
    <property type="evidence" value="ECO:0007669"/>
    <property type="project" value="UniProtKB-KW"/>
</dbReference>
<feature type="signal peptide" evidence="3">
    <location>
        <begin position="1"/>
        <end position="26"/>
    </location>
</feature>
<comment type="caution">
    <text evidence="5">The sequence shown here is derived from an EMBL/GenBank/DDBJ whole genome shotgun (WGS) entry which is preliminary data.</text>
</comment>
<keyword evidence="1" id="KW-0646">Protease inhibitor</keyword>
<dbReference type="SMART" id="SM00043">
    <property type="entry name" value="CY"/>
    <property type="match status" value="1"/>
</dbReference>
<dbReference type="PANTHER" id="PTHR47373:SF1">
    <property type="entry name" value="CYSTEINE PROTEINASE INHIBITOR 2"/>
    <property type="match status" value="1"/>
</dbReference>
<dbReference type="CDD" id="cd00042">
    <property type="entry name" value="CY"/>
    <property type="match status" value="1"/>
</dbReference>
<name>A0A7J6EHC3_CANSA</name>
<feature type="chain" id="PRO_5029737117" description="Cystatin domain-containing protein" evidence="3">
    <location>
        <begin position="27"/>
        <end position="154"/>
    </location>
</feature>
<reference evidence="5 6" key="1">
    <citation type="journal article" date="2020" name="bioRxiv">
        <title>Sequence and annotation of 42 cannabis genomes reveals extensive copy number variation in cannabinoid synthesis and pathogen resistance genes.</title>
        <authorList>
            <person name="Mckernan K.J."/>
            <person name="Helbert Y."/>
            <person name="Kane L.T."/>
            <person name="Ebling H."/>
            <person name="Zhang L."/>
            <person name="Liu B."/>
            <person name="Eaton Z."/>
            <person name="Mclaughlin S."/>
            <person name="Kingan S."/>
            <person name="Baybayan P."/>
            <person name="Concepcion G."/>
            <person name="Jordan M."/>
            <person name="Riva A."/>
            <person name="Barbazuk W."/>
            <person name="Harkins T."/>
        </authorList>
    </citation>
    <scope>NUCLEOTIDE SEQUENCE [LARGE SCALE GENOMIC DNA]</scope>
    <source>
        <strain evidence="6">cv. Jamaican Lion 4</strain>
        <tissue evidence="5">Leaf</tissue>
    </source>
</reference>
<evidence type="ECO:0000313" key="6">
    <source>
        <dbReference type="Proteomes" id="UP000583929"/>
    </source>
</evidence>
<proteinExistence type="predicted"/>
<dbReference type="InterPro" id="IPR000010">
    <property type="entry name" value="Cystatin_dom"/>
</dbReference>
<accession>A0A7J6EHC3</accession>
<dbReference type="EMBL" id="JAATIQ010000415">
    <property type="protein sequence ID" value="KAF4357080.1"/>
    <property type="molecule type" value="Genomic_DNA"/>
</dbReference>
<evidence type="ECO:0000256" key="3">
    <source>
        <dbReference type="SAM" id="SignalP"/>
    </source>
</evidence>
<evidence type="ECO:0000313" key="5">
    <source>
        <dbReference type="EMBL" id="KAF4357080.1"/>
    </source>
</evidence>
<evidence type="ECO:0000256" key="1">
    <source>
        <dbReference type="ARBA" id="ARBA00022690"/>
    </source>
</evidence>
<dbReference type="PANTHER" id="PTHR47373">
    <property type="entry name" value="CYSTEINE PROTEINASE INHIBITOR 2"/>
    <property type="match status" value="1"/>
</dbReference>
<protein>
    <recommendedName>
        <fullName evidence="4">Cystatin domain-containing protein</fullName>
    </recommendedName>
</protein>
<evidence type="ECO:0000256" key="2">
    <source>
        <dbReference type="ARBA" id="ARBA00022704"/>
    </source>
</evidence>
<keyword evidence="3" id="KW-0732">Signal</keyword>
<dbReference type="AlphaFoldDB" id="A0A7J6EHC3"/>
<dbReference type="SUPFAM" id="SSF54403">
    <property type="entry name" value="Cystatin/monellin"/>
    <property type="match status" value="1"/>
</dbReference>
<dbReference type="InterPro" id="IPR046350">
    <property type="entry name" value="Cystatin_sf"/>
</dbReference>